<dbReference type="EMBL" id="LPWH01000049">
    <property type="protein sequence ID" value="POR04140.1"/>
    <property type="molecule type" value="Genomic_DNA"/>
</dbReference>
<evidence type="ECO:0000256" key="1">
    <source>
        <dbReference type="SAM" id="MobiDB-lite"/>
    </source>
</evidence>
<protein>
    <submittedName>
        <fullName evidence="2">Uncharacterized protein</fullName>
    </submittedName>
</protein>
<dbReference type="RefSeq" id="WP_181015352.1">
    <property type="nucleotide sequence ID" value="NZ_LPWH01000049.1"/>
</dbReference>
<dbReference type="AlphaFoldDB" id="A0A2S4JXA9"/>
<dbReference type="Proteomes" id="UP000237350">
    <property type="component" value="Unassembled WGS sequence"/>
</dbReference>
<accession>A0A2S4JXA9</accession>
<feature type="compositionally biased region" description="Acidic residues" evidence="1">
    <location>
        <begin position="67"/>
        <end position="87"/>
    </location>
</feature>
<proteinExistence type="predicted"/>
<evidence type="ECO:0000313" key="3">
    <source>
        <dbReference type="Proteomes" id="UP000237350"/>
    </source>
</evidence>
<keyword evidence="3" id="KW-1185">Reference proteome</keyword>
<evidence type="ECO:0000313" key="2">
    <source>
        <dbReference type="EMBL" id="POR04140.1"/>
    </source>
</evidence>
<organism evidence="2 3">
    <name type="scientific">Alkalispirochaeta sphaeroplastigenens</name>
    <dbReference type="NCBI Taxonomy" id="1187066"/>
    <lineage>
        <taxon>Bacteria</taxon>
        <taxon>Pseudomonadati</taxon>
        <taxon>Spirochaetota</taxon>
        <taxon>Spirochaetia</taxon>
        <taxon>Spirochaetales</taxon>
        <taxon>Spirochaetaceae</taxon>
        <taxon>Alkalispirochaeta</taxon>
    </lineage>
</organism>
<comment type="caution">
    <text evidence="2">The sequence shown here is derived from an EMBL/GenBank/DDBJ whole genome shotgun (WGS) entry which is preliminary data.</text>
</comment>
<gene>
    <name evidence="2" type="ORF">AU468_03975</name>
</gene>
<sequence length="87" mass="9520">MAEVMDDFEEDLESLEDYCEQEDQAYLDRLEEEFFRPPGSPMPRVGSTPLAGSTSPAGSMPLAGEGAPEEEESPFGELEDMDEIGEG</sequence>
<feature type="region of interest" description="Disordered" evidence="1">
    <location>
        <begin position="34"/>
        <end position="87"/>
    </location>
</feature>
<reference evidence="3" key="1">
    <citation type="submission" date="2015-12" db="EMBL/GenBank/DDBJ databases">
        <authorList>
            <person name="Lodha T.D."/>
            <person name="Chintalapati S."/>
            <person name="Chintalapati V.R."/>
            <person name="Sravanthi T."/>
        </authorList>
    </citation>
    <scope>NUCLEOTIDE SEQUENCE [LARGE SCALE GENOMIC DNA]</scope>
    <source>
        <strain evidence="3">JC133</strain>
    </source>
</reference>
<name>A0A2S4JXA9_9SPIO</name>